<accession>A0A9J6G7N4</accession>
<feature type="compositionally biased region" description="Polar residues" evidence="1">
    <location>
        <begin position="286"/>
        <end position="296"/>
    </location>
</feature>
<dbReference type="VEuPathDB" id="VectorBase:HLOH_059058"/>
<feature type="compositionally biased region" description="Acidic residues" evidence="1">
    <location>
        <begin position="96"/>
        <end position="122"/>
    </location>
</feature>
<evidence type="ECO:0000256" key="1">
    <source>
        <dbReference type="SAM" id="MobiDB-lite"/>
    </source>
</evidence>
<feature type="region of interest" description="Disordered" evidence="1">
    <location>
        <begin position="1"/>
        <end position="176"/>
    </location>
</feature>
<gene>
    <name evidence="2" type="ORF">HPB48_013972</name>
</gene>
<feature type="compositionally biased region" description="Acidic residues" evidence="1">
    <location>
        <begin position="274"/>
        <end position="284"/>
    </location>
</feature>
<organism evidence="2 3">
    <name type="scientific">Haemaphysalis longicornis</name>
    <name type="common">Bush tick</name>
    <dbReference type="NCBI Taxonomy" id="44386"/>
    <lineage>
        <taxon>Eukaryota</taxon>
        <taxon>Metazoa</taxon>
        <taxon>Ecdysozoa</taxon>
        <taxon>Arthropoda</taxon>
        <taxon>Chelicerata</taxon>
        <taxon>Arachnida</taxon>
        <taxon>Acari</taxon>
        <taxon>Parasitiformes</taxon>
        <taxon>Ixodida</taxon>
        <taxon>Ixodoidea</taxon>
        <taxon>Ixodidae</taxon>
        <taxon>Haemaphysalinae</taxon>
        <taxon>Haemaphysalis</taxon>
    </lineage>
</organism>
<proteinExistence type="predicted"/>
<dbReference type="AlphaFoldDB" id="A0A9J6G7N4"/>
<name>A0A9J6G7N4_HAELO</name>
<dbReference type="OMA" id="PMAVCPE"/>
<evidence type="ECO:0000313" key="3">
    <source>
        <dbReference type="Proteomes" id="UP000821853"/>
    </source>
</evidence>
<dbReference type="OrthoDB" id="6510195at2759"/>
<feature type="compositionally biased region" description="Pro residues" evidence="1">
    <location>
        <begin position="124"/>
        <end position="138"/>
    </location>
</feature>
<reference evidence="2 3" key="1">
    <citation type="journal article" date="2020" name="Cell">
        <title>Large-Scale Comparative Analyses of Tick Genomes Elucidate Their Genetic Diversity and Vector Capacities.</title>
        <authorList>
            <consortium name="Tick Genome and Microbiome Consortium (TIGMIC)"/>
            <person name="Jia N."/>
            <person name="Wang J."/>
            <person name="Shi W."/>
            <person name="Du L."/>
            <person name="Sun Y."/>
            <person name="Zhan W."/>
            <person name="Jiang J.F."/>
            <person name="Wang Q."/>
            <person name="Zhang B."/>
            <person name="Ji P."/>
            <person name="Bell-Sakyi L."/>
            <person name="Cui X.M."/>
            <person name="Yuan T.T."/>
            <person name="Jiang B.G."/>
            <person name="Yang W.F."/>
            <person name="Lam T.T."/>
            <person name="Chang Q.C."/>
            <person name="Ding S.J."/>
            <person name="Wang X.J."/>
            <person name="Zhu J.G."/>
            <person name="Ruan X.D."/>
            <person name="Zhao L."/>
            <person name="Wei J.T."/>
            <person name="Ye R.Z."/>
            <person name="Que T.C."/>
            <person name="Du C.H."/>
            <person name="Zhou Y.H."/>
            <person name="Cheng J.X."/>
            <person name="Dai P.F."/>
            <person name="Guo W.B."/>
            <person name="Han X.H."/>
            <person name="Huang E.J."/>
            <person name="Li L.F."/>
            <person name="Wei W."/>
            <person name="Gao Y.C."/>
            <person name="Liu J.Z."/>
            <person name="Shao H.Z."/>
            <person name="Wang X."/>
            <person name="Wang C.C."/>
            <person name="Yang T.C."/>
            <person name="Huo Q.B."/>
            <person name="Li W."/>
            <person name="Chen H.Y."/>
            <person name="Chen S.E."/>
            <person name="Zhou L.G."/>
            <person name="Ni X.B."/>
            <person name="Tian J.H."/>
            <person name="Sheng Y."/>
            <person name="Liu T."/>
            <person name="Pan Y.S."/>
            <person name="Xia L.Y."/>
            <person name="Li J."/>
            <person name="Zhao F."/>
            <person name="Cao W.C."/>
        </authorList>
    </citation>
    <scope>NUCLEOTIDE SEQUENCE [LARGE SCALE GENOMIC DNA]</scope>
    <source>
        <strain evidence="2">HaeL-2018</strain>
    </source>
</reference>
<keyword evidence="3" id="KW-1185">Reference proteome</keyword>
<feature type="region of interest" description="Disordered" evidence="1">
    <location>
        <begin position="266"/>
        <end position="311"/>
    </location>
</feature>
<comment type="caution">
    <text evidence="2">The sequence shown here is derived from an EMBL/GenBank/DDBJ whole genome shotgun (WGS) entry which is preliminary data.</text>
</comment>
<dbReference type="EMBL" id="JABSTR010000005">
    <property type="protein sequence ID" value="KAH9370721.1"/>
    <property type="molecule type" value="Genomic_DNA"/>
</dbReference>
<dbReference type="Proteomes" id="UP000821853">
    <property type="component" value="Chromosome 3"/>
</dbReference>
<feature type="region of interest" description="Disordered" evidence="1">
    <location>
        <begin position="212"/>
        <end position="235"/>
    </location>
</feature>
<feature type="compositionally biased region" description="Basic and acidic residues" evidence="1">
    <location>
        <begin position="27"/>
        <end position="38"/>
    </location>
</feature>
<protein>
    <submittedName>
        <fullName evidence="2">Uncharacterized protein</fullName>
    </submittedName>
</protein>
<evidence type="ECO:0000313" key="2">
    <source>
        <dbReference type="EMBL" id="KAH9370721.1"/>
    </source>
</evidence>
<feature type="compositionally biased region" description="Low complexity" evidence="1">
    <location>
        <begin position="84"/>
        <end position="95"/>
    </location>
</feature>
<sequence>MCEKSSGLLTSMKPLSLFTVPRNRGRRASEFCFREPPEYVHLAPPRSTVSTPPPGRKRSASLPHVRSPSPVPPPLARAARAHHAAQQQQQQAGPGAEDDEDEDHAGDDDREEVEDEEDDEEAVGPPPEGRGTPPPPMAVCPEEPTADARPQHRSRLLGTAAADRRKSTPCQPKFLQCRRGRPSLDLTAAQAAGHITLGSHLESEIARRRHSVAATAAGADKPAVTSSDRGLVHGTQATAAKNRLAAAAGGAPASAVDALADEAARRSWLREASTSDDDDDDDFTTEPRTVTPNSSPVMPAPPLTGTRRPVS</sequence>